<evidence type="ECO:0000313" key="2">
    <source>
        <dbReference type="Proteomes" id="UP000008550"/>
    </source>
</evidence>
<reference evidence="1 2" key="1">
    <citation type="journal article" date="2008" name="J. Bacteriol.">
        <title>The genome of Heliobacterium modesticaldum, a phototrophic representative of the Firmicutes containing the simplest photosynthetic apparatus.</title>
        <authorList>
            <person name="Sattley W.M."/>
            <person name="Madigan M.T."/>
            <person name="Swingley W.D."/>
            <person name="Cheung P.C."/>
            <person name="Clocksin K.M."/>
            <person name="Conrad A.L."/>
            <person name="Dejesa L.C."/>
            <person name="Honchak B.M."/>
            <person name="Jung D.O."/>
            <person name="Karbach L.E."/>
            <person name="Kurdoglu A."/>
            <person name="Lahiri S."/>
            <person name="Mastrian S.D."/>
            <person name="Page L.E."/>
            <person name="Taylor H.L."/>
            <person name="Wang Z.T."/>
            <person name="Raymond J."/>
            <person name="Chen M."/>
            <person name="Blankenship R.E."/>
            <person name="Touchman J.W."/>
        </authorList>
    </citation>
    <scope>NUCLEOTIDE SEQUENCE [LARGE SCALE GENOMIC DNA]</scope>
    <source>
        <strain evidence="2">ATCC 51547 / Ice1</strain>
    </source>
</reference>
<gene>
    <name evidence="1" type="ORF">HM1_0761</name>
</gene>
<dbReference type="EMBL" id="CP000930">
    <property type="protein sequence ID" value="ABZ83794.1"/>
    <property type="molecule type" value="Genomic_DNA"/>
</dbReference>
<dbReference type="RefSeq" id="WP_012282316.1">
    <property type="nucleotide sequence ID" value="NC_010337.2"/>
</dbReference>
<sequence>MKKAALLPRCSTCRQVPPEGIAGGLWIRGVFLCNRCLTALPSWTTDNVSYRTLKNSLDRLWRRPDWRCHLASGGRP</sequence>
<dbReference type="KEGG" id="hmo:HM1_0761"/>
<dbReference type="eggNOG" id="ENOG5033GZR">
    <property type="taxonomic scope" value="Bacteria"/>
</dbReference>
<accession>B0TB67</accession>
<dbReference type="STRING" id="498761.HM1_0761"/>
<proteinExistence type="predicted"/>
<keyword evidence="2" id="KW-1185">Reference proteome</keyword>
<protein>
    <recommendedName>
        <fullName evidence="3">Inhibitor of sigma-G Gin</fullName>
    </recommendedName>
</protein>
<dbReference type="InterPro" id="IPR019700">
    <property type="entry name" value="Sigma-G_inhibitor_Gin"/>
</dbReference>
<evidence type="ECO:0008006" key="3">
    <source>
        <dbReference type="Google" id="ProtNLM"/>
    </source>
</evidence>
<dbReference type="Proteomes" id="UP000008550">
    <property type="component" value="Chromosome"/>
</dbReference>
<evidence type="ECO:0000313" key="1">
    <source>
        <dbReference type="EMBL" id="ABZ83794.1"/>
    </source>
</evidence>
<dbReference type="AlphaFoldDB" id="B0TB67"/>
<organism evidence="1 2">
    <name type="scientific">Heliobacterium modesticaldum (strain ATCC 51547 / Ice1)</name>
    <dbReference type="NCBI Taxonomy" id="498761"/>
    <lineage>
        <taxon>Bacteria</taxon>
        <taxon>Bacillati</taxon>
        <taxon>Bacillota</taxon>
        <taxon>Clostridia</taxon>
        <taxon>Eubacteriales</taxon>
        <taxon>Heliobacteriaceae</taxon>
        <taxon>Heliomicrobium</taxon>
    </lineage>
</organism>
<name>B0TB67_HELMI</name>
<dbReference type="Pfam" id="PF10764">
    <property type="entry name" value="Gin"/>
    <property type="match status" value="1"/>
</dbReference>
<dbReference type="HOGENOM" id="CLU_187385_2_0_9"/>